<dbReference type="RefSeq" id="WP_253766845.1">
    <property type="nucleotide sequence ID" value="NZ_JAMTCK010000001.1"/>
</dbReference>
<keyword evidence="6" id="KW-1185">Reference proteome</keyword>
<dbReference type="Pfam" id="PF00724">
    <property type="entry name" value="Oxidored_FMN"/>
    <property type="match status" value="1"/>
</dbReference>
<gene>
    <name evidence="5" type="ORF">LX83_000694</name>
</gene>
<dbReference type="AlphaFoldDB" id="A0AAE3GAH3"/>
<proteinExistence type="inferred from homology"/>
<dbReference type="PANTHER" id="PTHR22893:SF91">
    <property type="entry name" value="NADPH DEHYDROGENASE 2-RELATED"/>
    <property type="match status" value="1"/>
</dbReference>
<evidence type="ECO:0000256" key="3">
    <source>
        <dbReference type="ARBA" id="ARBA00023002"/>
    </source>
</evidence>
<organism evidence="5 6">
    <name type="scientific">Goodfellowiella coeruleoviolacea</name>
    <dbReference type="NCBI Taxonomy" id="334858"/>
    <lineage>
        <taxon>Bacteria</taxon>
        <taxon>Bacillati</taxon>
        <taxon>Actinomycetota</taxon>
        <taxon>Actinomycetes</taxon>
        <taxon>Pseudonocardiales</taxon>
        <taxon>Pseudonocardiaceae</taxon>
        <taxon>Goodfellowiella</taxon>
    </lineage>
</organism>
<sequence>MTNSTPSAAGLLHPYQRGGLALPNRIVMAPMTRFRADERGVPLPIVADYYAQRASAGLIVTEGIWPSRRGQSGWRMPGLEDDEHVRGWRVVTEAVHAAGGRIFAQLMHAGRNSHPLSRIDGQLPLGPSAVPVPGPVHTRLGKRAPVTPGVMTTEDIRQAVADHVTAARNAVRAGFDGVELHGANSYLIHQFLADNTNLRTDAYGGSTANRVRFPLEVVRAVAEAIGASRTALRLSPGNPQFGMVEADPAPVYRALVAALDELDLAYLHVTDNDRYPALADLRPRWHGTLIANVGENGDPTSRQAGERVLASGRADLVSYGRLFIANPDLPRRFAVGAPLAEIDPAHLYTHGARGYTDYPALPAAGLAASTTDPADAAVAGVAAGSA</sequence>
<dbReference type="Proteomes" id="UP001206128">
    <property type="component" value="Unassembled WGS sequence"/>
</dbReference>
<dbReference type="InterPro" id="IPR013785">
    <property type="entry name" value="Aldolase_TIM"/>
</dbReference>
<dbReference type="InterPro" id="IPR001155">
    <property type="entry name" value="OxRdtase_FMN_N"/>
</dbReference>
<dbReference type="FunFam" id="3.20.20.70:FF:000059">
    <property type="entry name" value="N-ethylmaleimide reductase, FMN-linked"/>
    <property type="match status" value="1"/>
</dbReference>
<name>A0AAE3GAH3_9PSEU</name>
<dbReference type="GO" id="GO:0005829">
    <property type="term" value="C:cytosol"/>
    <property type="evidence" value="ECO:0007669"/>
    <property type="project" value="UniProtKB-ARBA"/>
</dbReference>
<evidence type="ECO:0000256" key="1">
    <source>
        <dbReference type="ARBA" id="ARBA00001917"/>
    </source>
</evidence>
<evidence type="ECO:0000259" key="4">
    <source>
        <dbReference type="Pfam" id="PF00724"/>
    </source>
</evidence>
<dbReference type="PANTHER" id="PTHR22893">
    <property type="entry name" value="NADH OXIDOREDUCTASE-RELATED"/>
    <property type="match status" value="1"/>
</dbReference>
<comment type="cofactor">
    <cofactor evidence="1">
        <name>FMN</name>
        <dbReference type="ChEBI" id="CHEBI:58210"/>
    </cofactor>
</comment>
<evidence type="ECO:0000256" key="2">
    <source>
        <dbReference type="ARBA" id="ARBA00005979"/>
    </source>
</evidence>
<dbReference type="GO" id="GO:0010181">
    <property type="term" value="F:FMN binding"/>
    <property type="evidence" value="ECO:0007669"/>
    <property type="project" value="InterPro"/>
</dbReference>
<dbReference type="InterPro" id="IPR045247">
    <property type="entry name" value="Oye-like"/>
</dbReference>
<accession>A0AAE3GAH3</accession>
<dbReference type="SUPFAM" id="SSF51395">
    <property type="entry name" value="FMN-linked oxidoreductases"/>
    <property type="match status" value="1"/>
</dbReference>
<dbReference type="CDD" id="cd02933">
    <property type="entry name" value="OYE_like_FMN"/>
    <property type="match status" value="1"/>
</dbReference>
<evidence type="ECO:0000313" key="5">
    <source>
        <dbReference type="EMBL" id="MCP2163854.1"/>
    </source>
</evidence>
<comment type="similarity">
    <text evidence="2">Belongs to the NADH:flavin oxidoreductase/NADH oxidase family.</text>
</comment>
<protein>
    <submittedName>
        <fullName evidence="5">N-ethylmaleimide reductase</fullName>
    </submittedName>
</protein>
<dbReference type="GO" id="GO:0016628">
    <property type="term" value="F:oxidoreductase activity, acting on the CH-CH group of donors, NAD or NADP as acceptor"/>
    <property type="evidence" value="ECO:0007669"/>
    <property type="project" value="UniProtKB-ARBA"/>
</dbReference>
<dbReference type="EMBL" id="JAMTCK010000001">
    <property type="protein sequence ID" value="MCP2163854.1"/>
    <property type="molecule type" value="Genomic_DNA"/>
</dbReference>
<keyword evidence="3" id="KW-0560">Oxidoreductase</keyword>
<comment type="caution">
    <text evidence="5">The sequence shown here is derived from an EMBL/GenBank/DDBJ whole genome shotgun (WGS) entry which is preliminary data.</text>
</comment>
<evidence type="ECO:0000313" key="6">
    <source>
        <dbReference type="Proteomes" id="UP001206128"/>
    </source>
</evidence>
<dbReference type="Gene3D" id="3.20.20.70">
    <property type="entry name" value="Aldolase class I"/>
    <property type="match status" value="1"/>
</dbReference>
<reference evidence="5" key="1">
    <citation type="submission" date="2022-06" db="EMBL/GenBank/DDBJ databases">
        <title>Genomic Encyclopedia of Archaeal and Bacterial Type Strains, Phase II (KMG-II): from individual species to whole genera.</title>
        <authorList>
            <person name="Goeker M."/>
        </authorList>
    </citation>
    <scope>NUCLEOTIDE SEQUENCE</scope>
    <source>
        <strain evidence="5">DSM 43935</strain>
    </source>
</reference>
<feature type="domain" description="NADH:flavin oxidoreductase/NADH oxidase N-terminal" evidence="4">
    <location>
        <begin position="11"/>
        <end position="337"/>
    </location>
</feature>